<dbReference type="PANTHER" id="PTHR21393">
    <property type="entry name" value="MITOCHONDRIAL 28S RIBOSOMAL PROTEIN S27"/>
    <property type="match status" value="1"/>
</dbReference>
<evidence type="ECO:0000256" key="1">
    <source>
        <dbReference type="ARBA" id="ARBA00004173"/>
    </source>
</evidence>
<evidence type="ECO:0000313" key="4">
    <source>
        <dbReference type="WBParaSite" id="ACRNAN_Path_1118.g4309.t1"/>
    </source>
</evidence>
<name>A0A914BVV3_9BILA</name>
<comment type="subcellular location">
    <subcellularLocation>
        <location evidence="1">Mitochondrion</location>
    </subcellularLocation>
</comment>
<reference evidence="4" key="1">
    <citation type="submission" date="2022-11" db="UniProtKB">
        <authorList>
            <consortium name="WormBaseParasite"/>
        </authorList>
    </citation>
    <scope>IDENTIFICATION</scope>
</reference>
<dbReference type="GO" id="GO:0005739">
    <property type="term" value="C:mitochondrion"/>
    <property type="evidence" value="ECO:0007669"/>
    <property type="project" value="UniProtKB-SubCell"/>
</dbReference>
<dbReference type="InterPro" id="IPR034913">
    <property type="entry name" value="mS27/PTCD2"/>
</dbReference>
<sequence>MLQKKLQTSGRISAVDLDAAACISREADQIPDVVNFLYKFRHTDSAPEQLDSTGYAIIRLLLKYDETDLLFKILNDPINYGIFPNYHLGCLLMNQFLTKENIPAAAKIATLYMQQEMFECTLLNFLSVYSLLKFIELPKEQRIFDDKIQPKPVEEEIDEEQENIKMFRYPFLKNFYNDQLFDLVEEDQLCGKSLEWFSFHLDNSPFKDDIRLLGLIFRPKLSETIDLLNSGILKQINSKTLELCRIRVGELLGQIPEEKRQEDPDYSILEKINELLGEPQSIDSNIALSDEFWSSFKSNLNKAEEALMEAQKQEFQEWNRLRTARIESQAERFNLRLRLEEIEKKREELAEKKEILYFFDDRAELEDLAAYHEKLWEESKLVKQRDSMTEEERVAEMLKKGGKRERR</sequence>
<dbReference type="PANTHER" id="PTHR21393:SF0">
    <property type="entry name" value="SMALL RIBOSOMAL SUBUNIT PROTEIN MS27"/>
    <property type="match status" value="1"/>
</dbReference>
<dbReference type="AlphaFoldDB" id="A0A914BVV3"/>
<keyword evidence="2" id="KW-0175">Coiled coil</keyword>
<keyword evidence="3" id="KW-1185">Reference proteome</keyword>
<dbReference type="WBParaSite" id="ACRNAN_Path_1118.g4309.t1">
    <property type="protein sequence ID" value="ACRNAN_Path_1118.g4309.t1"/>
    <property type="gene ID" value="ACRNAN_Path_1118.g4309"/>
</dbReference>
<evidence type="ECO:0000313" key="3">
    <source>
        <dbReference type="Proteomes" id="UP000887540"/>
    </source>
</evidence>
<protein>
    <submittedName>
        <fullName evidence="4">Uncharacterized protein</fullName>
    </submittedName>
</protein>
<dbReference type="Pfam" id="PF10037">
    <property type="entry name" value="MRP-S27"/>
    <property type="match status" value="1"/>
</dbReference>
<organism evidence="3 4">
    <name type="scientific">Acrobeloides nanus</name>
    <dbReference type="NCBI Taxonomy" id="290746"/>
    <lineage>
        <taxon>Eukaryota</taxon>
        <taxon>Metazoa</taxon>
        <taxon>Ecdysozoa</taxon>
        <taxon>Nematoda</taxon>
        <taxon>Chromadorea</taxon>
        <taxon>Rhabditida</taxon>
        <taxon>Tylenchina</taxon>
        <taxon>Cephalobomorpha</taxon>
        <taxon>Cephaloboidea</taxon>
        <taxon>Cephalobidae</taxon>
        <taxon>Acrobeloides</taxon>
    </lineage>
</organism>
<dbReference type="InterPro" id="IPR019266">
    <property type="entry name" value="Ribosomal_mS27"/>
</dbReference>
<evidence type="ECO:0000256" key="2">
    <source>
        <dbReference type="SAM" id="Coils"/>
    </source>
</evidence>
<feature type="coiled-coil region" evidence="2">
    <location>
        <begin position="293"/>
        <end position="352"/>
    </location>
</feature>
<proteinExistence type="predicted"/>
<accession>A0A914BVV3</accession>
<dbReference type="Proteomes" id="UP000887540">
    <property type="component" value="Unplaced"/>
</dbReference>